<dbReference type="InterPro" id="IPR029289">
    <property type="entry name" value="COPR5"/>
</dbReference>
<dbReference type="GO" id="GO:0042393">
    <property type="term" value="F:histone binding"/>
    <property type="evidence" value="ECO:0007669"/>
    <property type="project" value="InterPro"/>
</dbReference>
<dbReference type="Pfam" id="PF15340">
    <property type="entry name" value="COPR5"/>
    <property type="match status" value="1"/>
</dbReference>
<dbReference type="GO" id="GO:0005634">
    <property type="term" value="C:nucleus"/>
    <property type="evidence" value="ECO:0007669"/>
    <property type="project" value="InterPro"/>
</dbReference>
<keyword evidence="3" id="KW-1185">Reference proteome</keyword>
<accession>A0A7L4HC17</accession>
<dbReference type="Proteomes" id="UP000584326">
    <property type="component" value="Unassembled WGS sequence"/>
</dbReference>
<evidence type="ECO:0000313" key="3">
    <source>
        <dbReference type="Proteomes" id="UP000584326"/>
    </source>
</evidence>
<evidence type="ECO:0000256" key="1">
    <source>
        <dbReference type="SAM" id="MobiDB-lite"/>
    </source>
</evidence>
<protein>
    <submittedName>
        <fullName evidence="2">COPRS protein</fullName>
    </submittedName>
</protein>
<sequence>MPEAVTFPELQTTSVYEAEDWDAELEDSESNPYDAADVYCGSFQENNLLASDSRREDSFYNPGCHHRDCIAFTRPVRVTESGQFDDADE</sequence>
<comment type="caution">
    <text evidence="2">The sequence shown here is derived from an EMBL/GenBank/DDBJ whole genome shotgun (WGS) entry which is preliminary data.</text>
</comment>
<organism evidence="2 3">
    <name type="scientific">Podargus strigoides</name>
    <name type="common">Tawny frogmouth</name>
    <name type="synonym">Caprimulgus strigoides</name>
    <dbReference type="NCBI Taxonomy" id="8905"/>
    <lineage>
        <taxon>Eukaryota</taxon>
        <taxon>Metazoa</taxon>
        <taxon>Chordata</taxon>
        <taxon>Craniata</taxon>
        <taxon>Vertebrata</taxon>
        <taxon>Euteleostomi</taxon>
        <taxon>Archelosauria</taxon>
        <taxon>Archosauria</taxon>
        <taxon>Dinosauria</taxon>
        <taxon>Saurischia</taxon>
        <taxon>Theropoda</taxon>
        <taxon>Coelurosauria</taxon>
        <taxon>Aves</taxon>
        <taxon>Neognathae</taxon>
        <taxon>Neoaves</taxon>
        <taxon>Strisores</taxon>
        <taxon>Caprimulgiformes</taxon>
        <taxon>Podargidae</taxon>
        <taxon>Podargus</taxon>
    </lineage>
</organism>
<feature type="non-terminal residue" evidence="2">
    <location>
        <position position="1"/>
    </location>
</feature>
<feature type="region of interest" description="Disordered" evidence="1">
    <location>
        <begin position="1"/>
        <end position="30"/>
    </location>
</feature>
<reference evidence="2 3" key="1">
    <citation type="submission" date="2020-02" db="EMBL/GenBank/DDBJ databases">
        <title>Bird 10,000 Genomes (B10K) Project - Family phase.</title>
        <authorList>
            <person name="Zhang G."/>
        </authorList>
    </citation>
    <scope>NUCLEOTIDE SEQUENCE [LARGE SCALE GENOMIC DNA]</scope>
    <source>
        <strain evidence="2">B10K-DU-001-40</strain>
        <tissue evidence="2">Muscle</tissue>
    </source>
</reference>
<dbReference type="AlphaFoldDB" id="A0A7L4HC17"/>
<proteinExistence type="predicted"/>
<dbReference type="PANTHER" id="PTHR36461">
    <property type="entry name" value="COORDINATOR OF PRMT5 AND DIFFERENTIATION STIMULATOR"/>
    <property type="match status" value="1"/>
</dbReference>
<dbReference type="EMBL" id="VZTK01029343">
    <property type="protein sequence ID" value="NXX23089.1"/>
    <property type="molecule type" value="Genomic_DNA"/>
</dbReference>
<evidence type="ECO:0000313" key="2">
    <source>
        <dbReference type="EMBL" id="NXX23089.1"/>
    </source>
</evidence>
<feature type="compositionally biased region" description="Acidic residues" evidence="1">
    <location>
        <begin position="17"/>
        <end position="29"/>
    </location>
</feature>
<gene>
    <name evidence="2" type="primary">Coprs</name>
    <name evidence="2" type="ORF">PODSTR_R15417</name>
</gene>
<dbReference type="OrthoDB" id="9017978at2759"/>
<feature type="non-terminal residue" evidence="2">
    <location>
        <position position="89"/>
    </location>
</feature>
<dbReference type="PANTHER" id="PTHR36461:SF1">
    <property type="entry name" value="COORDINATOR OF PRMT5 AND DIFFERENTIATION STIMULATOR"/>
    <property type="match status" value="1"/>
</dbReference>
<name>A0A7L4HC17_PODST</name>